<dbReference type="AlphaFoldDB" id="A0A4Q2T432"/>
<gene>
    <name evidence="2" type="ORF">EUU22_11970</name>
</gene>
<comment type="caution">
    <text evidence="2">The sequence shown here is derived from an EMBL/GenBank/DDBJ whole genome shotgun (WGS) entry which is preliminary data.</text>
</comment>
<organism evidence="2 3">
    <name type="scientific">Ciceribacter ferrooxidans</name>
    <dbReference type="NCBI Taxonomy" id="2509717"/>
    <lineage>
        <taxon>Bacteria</taxon>
        <taxon>Pseudomonadati</taxon>
        <taxon>Pseudomonadota</taxon>
        <taxon>Alphaproteobacteria</taxon>
        <taxon>Hyphomicrobiales</taxon>
        <taxon>Rhizobiaceae</taxon>
        <taxon>Ciceribacter</taxon>
    </lineage>
</organism>
<name>A0A4Q2T432_9HYPH</name>
<evidence type="ECO:0008006" key="4">
    <source>
        <dbReference type="Google" id="ProtNLM"/>
    </source>
</evidence>
<sequence length="159" mass="17255">MFGRSVFQSVVERLAAERAAEDDDEPRAHRVSGLSSGFVREAAAAPATDGRRAEDLYRDLMAEDESAQAFPVPPQEKAAAPAAEAPPVMPEHLARLAPQEIAEDLALSAEDTAATLAEKRRRFARANHPDGVHESFREAANTRMKVANLLIDEALARLT</sequence>
<dbReference type="RefSeq" id="WP_129332216.1">
    <property type="nucleotide sequence ID" value="NZ_SDVB01000238.1"/>
</dbReference>
<dbReference type="Proteomes" id="UP000291088">
    <property type="component" value="Unassembled WGS sequence"/>
</dbReference>
<reference evidence="2 3" key="1">
    <citation type="submission" date="2019-01" db="EMBL/GenBank/DDBJ databases">
        <authorList>
            <person name="Deng T."/>
        </authorList>
    </citation>
    <scope>NUCLEOTIDE SEQUENCE [LARGE SCALE GENOMIC DNA]</scope>
    <source>
        <strain evidence="2 3">F8825</strain>
    </source>
</reference>
<dbReference type="EMBL" id="SDVB01000238">
    <property type="protein sequence ID" value="RYC11780.1"/>
    <property type="molecule type" value="Genomic_DNA"/>
</dbReference>
<feature type="region of interest" description="Disordered" evidence="1">
    <location>
        <begin position="17"/>
        <end position="52"/>
    </location>
</feature>
<accession>A0A4Q2T432</accession>
<dbReference type="OrthoDB" id="7932606at2"/>
<evidence type="ECO:0000256" key="1">
    <source>
        <dbReference type="SAM" id="MobiDB-lite"/>
    </source>
</evidence>
<evidence type="ECO:0000313" key="2">
    <source>
        <dbReference type="EMBL" id="RYC11780.1"/>
    </source>
</evidence>
<feature type="region of interest" description="Disordered" evidence="1">
    <location>
        <begin position="67"/>
        <end position="86"/>
    </location>
</feature>
<proteinExistence type="predicted"/>
<keyword evidence="3" id="KW-1185">Reference proteome</keyword>
<evidence type="ECO:0000313" key="3">
    <source>
        <dbReference type="Proteomes" id="UP000291088"/>
    </source>
</evidence>
<protein>
    <recommendedName>
        <fullName evidence="4">Heat shock protein DnaJ domain protein</fullName>
    </recommendedName>
</protein>
<feature type="compositionally biased region" description="Low complexity" evidence="1">
    <location>
        <begin position="75"/>
        <end position="86"/>
    </location>
</feature>